<dbReference type="PANTHER" id="PTHR43095:SF5">
    <property type="entry name" value="XYLULOSE KINASE"/>
    <property type="match status" value="1"/>
</dbReference>
<dbReference type="PANTHER" id="PTHR43095">
    <property type="entry name" value="SUGAR KINASE"/>
    <property type="match status" value="1"/>
</dbReference>
<evidence type="ECO:0000256" key="1">
    <source>
        <dbReference type="ARBA" id="ARBA00009156"/>
    </source>
</evidence>
<dbReference type="Pfam" id="PF00370">
    <property type="entry name" value="FGGY_N"/>
    <property type="match status" value="1"/>
</dbReference>
<evidence type="ECO:0000256" key="2">
    <source>
        <dbReference type="ARBA" id="ARBA00022679"/>
    </source>
</evidence>
<feature type="domain" description="Carbohydrate kinase FGGY C-terminal" evidence="5">
    <location>
        <begin position="262"/>
        <end position="448"/>
    </location>
</feature>
<evidence type="ECO:0000259" key="4">
    <source>
        <dbReference type="Pfam" id="PF00370"/>
    </source>
</evidence>
<dbReference type="Gene3D" id="3.30.420.40">
    <property type="match status" value="2"/>
</dbReference>
<sequence>MKFIGYDVGSSSIKASIVDNHGKVIAHAKYPEHEMSIHSPKVGWAEQAPEEWWQNLRILTQKIITESKINKNEIKGIGISYQMHGLVLIGKDKKVLRPSIIWCDSRAVPIGNQAFDEIGEEKCMNELLNSPGNFTAAKLKWVKENEPEIYEKIWKFMLPGDFIAFKLSDDPTTSITGLSEAVLWNFEKNQVSETMLTHLGIEESLVSTIVENFTEQCCVSKQGAEESGLPEGIPIYYRAGDQPNNAFSLNVMNPGEIAAPGGTSGVVYGVTQDIKSKESVRINNFAHINHTKEQPRIGKMLCLNGAGIQYSWLRHHVDQKRHTYNELNDLASNVPIGSDGIIVLPFGNGAERVLHNKDIGSSIYNLNFNRHTSEHLFRAGLEGIAYSFVYGTEILISDGLQKGVIKASGDNLFRSSLFTQSIATLLDTEIRIIDSTGSTGAARAAAMGAGAFESQNDIITEKDILKSYYPDSQNYNQYKESYEQWKFTLLSIINN</sequence>
<dbReference type="InterPro" id="IPR050406">
    <property type="entry name" value="FGGY_Carb_Kinase"/>
</dbReference>
<accession>A0A3M7TDG8</accession>
<reference evidence="6 7" key="1">
    <citation type="submission" date="2018-08" db="EMBL/GenBank/DDBJ databases">
        <title>Chryseobacterium nematophagum: a novel matrix digesting pathogen of nematodes.</title>
        <authorList>
            <person name="Page A."/>
            <person name="Roberts M."/>
            <person name="Felix M.-A."/>
            <person name="Weir W."/>
        </authorList>
    </citation>
    <scope>NUCLEOTIDE SEQUENCE [LARGE SCALE GENOMIC DNA]</scope>
    <source>
        <strain evidence="6 7">JUb129</strain>
    </source>
</reference>
<dbReference type="PIRSF" id="PIRSF000538">
    <property type="entry name" value="GlpK"/>
    <property type="match status" value="1"/>
</dbReference>
<proteinExistence type="inferred from homology"/>
<keyword evidence="2" id="KW-0808">Transferase</keyword>
<evidence type="ECO:0000259" key="5">
    <source>
        <dbReference type="Pfam" id="PF02782"/>
    </source>
</evidence>
<evidence type="ECO:0000313" key="7">
    <source>
        <dbReference type="Proteomes" id="UP000278775"/>
    </source>
</evidence>
<keyword evidence="3 6" id="KW-0418">Kinase</keyword>
<comment type="similarity">
    <text evidence="1">Belongs to the FGGY kinase family.</text>
</comment>
<dbReference type="AlphaFoldDB" id="A0A3M7TDG8"/>
<dbReference type="RefSeq" id="WP_122635686.1">
    <property type="nucleotide sequence ID" value="NZ_QWIU01000002.1"/>
</dbReference>
<dbReference type="SUPFAM" id="SSF53067">
    <property type="entry name" value="Actin-like ATPase domain"/>
    <property type="match status" value="2"/>
</dbReference>
<dbReference type="GO" id="GO:0016301">
    <property type="term" value="F:kinase activity"/>
    <property type="evidence" value="ECO:0007669"/>
    <property type="project" value="UniProtKB-KW"/>
</dbReference>
<dbReference type="EMBL" id="QWIU01000002">
    <property type="protein sequence ID" value="RNA61545.1"/>
    <property type="molecule type" value="Genomic_DNA"/>
</dbReference>
<evidence type="ECO:0000313" key="6">
    <source>
        <dbReference type="EMBL" id="RNA61545.1"/>
    </source>
</evidence>
<dbReference type="InterPro" id="IPR018485">
    <property type="entry name" value="FGGY_C"/>
</dbReference>
<comment type="caution">
    <text evidence="6">The sequence shown here is derived from an EMBL/GenBank/DDBJ whole genome shotgun (WGS) entry which is preliminary data.</text>
</comment>
<protein>
    <submittedName>
        <fullName evidence="6">Carbohydrate kinase</fullName>
    </submittedName>
</protein>
<dbReference type="CDD" id="cd07809">
    <property type="entry name" value="ASKHA_NBD_FGGY_BaXK-like"/>
    <property type="match status" value="1"/>
</dbReference>
<evidence type="ECO:0000256" key="3">
    <source>
        <dbReference type="ARBA" id="ARBA00022777"/>
    </source>
</evidence>
<dbReference type="GO" id="GO:0005975">
    <property type="term" value="P:carbohydrate metabolic process"/>
    <property type="evidence" value="ECO:0007669"/>
    <property type="project" value="InterPro"/>
</dbReference>
<dbReference type="InterPro" id="IPR043129">
    <property type="entry name" value="ATPase_NBD"/>
</dbReference>
<dbReference type="Proteomes" id="UP000278775">
    <property type="component" value="Unassembled WGS sequence"/>
</dbReference>
<gene>
    <name evidence="6" type="ORF">D1631_06175</name>
</gene>
<name>A0A3M7TDG8_9FLAO</name>
<dbReference type="OrthoDB" id="9805576at2"/>
<dbReference type="InterPro" id="IPR000577">
    <property type="entry name" value="Carb_kinase_FGGY"/>
</dbReference>
<dbReference type="Pfam" id="PF02782">
    <property type="entry name" value="FGGY_C"/>
    <property type="match status" value="1"/>
</dbReference>
<dbReference type="InterPro" id="IPR018484">
    <property type="entry name" value="FGGY_N"/>
</dbReference>
<feature type="domain" description="Carbohydrate kinase FGGY N-terminal" evidence="4">
    <location>
        <begin position="4"/>
        <end position="246"/>
    </location>
</feature>
<organism evidence="6 7">
    <name type="scientific">Chryseobacterium nematophagum</name>
    <dbReference type="NCBI Taxonomy" id="2305228"/>
    <lineage>
        <taxon>Bacteria</taxon>
        <taxon>Pseudomonadati</taxon>
        <taxon>Bacteroidota</taxon>
        <taxon>Flavobacteriia</taxon>
        <taxon>Flavobacteriales</taxon>
        <taxon>Weeksellaceae</taxon>
        <taxon>Chryseobacterium group</taxon>
        <taxon>Chryseobacterium</taxon>
    </lineage>
</organism>